<dbReference type="GO" id="GO:0003700">
    <property type="term" value="F:DNA-binding transcription factor activity"/>
    <property type="evidence" value="ECO:0007669"/>
    <property type="project" value="InterPro"/>
</dbReference>
<feature type="domain" description="HTH araC/xylS-type" evidence="4">
    <location>
        <begin position="181"/>
        <end position="278"/>
    </location>
</feature>
<evidence type="ECO:0000313" key="6">
    <source>
        <dbReference type="Proteomes" id="UP000019131"/>
    </source>
</evidence>
<name>W4UUA8_9BACE</name>
<evidence type="ECO:0000256" key="2">
    <source>
        <dbReference type="ARBA" id="ARBA00023125"/>
    </source>
</evidence>
<accession>W4UUA8</accession>
<evidence type="ECO:0000313" key="5">
    <source>
        <dbReference type="EMBL" id="GAE84208.1"/>
    </source>
</evidence>
<dbReference type="Gene3D" id="1.10.10.60">
    <property type="entry name" value="Homeodomain-like"/>
    <property type="match status" value="1"/>
</dbReference>
<dbReference type="SUPFAM" id="SSF46689">
    <property type="entry name" value="Homeodomain-like"/>
    <property type="match status" value="1"/>
</dbReference>
<dbReference type="SMART" id="SM00342">
    <property type="entry name" value="HTH_ARAC"/>
    <property type="match status" value="1"/>
</dbReference>
<dbReference type="PANTHER" id="PTHR43280:SF32">
    <property type="entry name" value="TRANSCRIPTIONAL REGULATORY PROTEIN"/>
    <property type="match status" value="1"/>
</dbReference>
<dbReference type="InterPro" id="IPR009057">
    <property type="entry name" value="Homeodomain-like_sf"/>
</dbReference>
<evidence type="ECO:0000256" key="1">
    <source>
        <dbReference type="ARBA" id="ARBA00023015"/>
    </source>
</evidence>
<dbReference type="STRING" id="1445607.JCM10512_2537"/>
<dbReference type="PANTHER" id="PTHR43280">
    <property type="entry name" value="ARAC-FAMILY TRANSCRIPTIONAL REGULATOR"/>
    <property type="match status" value="1"/>
</dbReference>
<keyword evidence="3" id="KW-0804">Transcription</keyword>
<dbReference type="EMBL" id="BAIV01000014">
    <property type="protein sequence ID" value="GAE84208.1"/>
    <property type="molecule type" value="Genomic_DNA"/>
</dbReference>
<dbReference type="Pfam" id="PF12833">
    <property type="entry name" value="HTH_18"/>
    <property type="match status" value="1"/>
</dbReference>
<evidence type="ECO:0000259" key="4">
    <source>
        <dbReference type="PROSITE" id="PS01124"/>
    </source>
</evidence>
<proteinExistence type="predicted"/>
<gene>
    <name evidence="5" type="ORF">JCM10512_2537</name>
</gene>
<dbReference type="GO" id="GO:0043565">
    <property type="term" value="F:sequence-specific DNA binding"/>
    <property type="evidence" value="ECO:0007669"/>
    <property type="project" value="InterPro"/>
</dbReference>
<protein>
    <submittedName>
        <fullName evidence="5">Transcriptional regulator</fullName>
    </submittedName>
</protein>
<sequence length="283" mass="33895">MHPSGFEIKTFSELYAQKVAQETIYEKHRASFYHIFRYKGDSSCHYVKNKQLTFEKDSLLIVNRDVFQQYSRYKCMDDMILFSFDFFGYNQEEIDFLNTCSLFRTDYVVIPPSLESFITDIEEYFYLLKNITTNENNKKPETKMIILRNILHNTLIIIEREYRRHKKNRSIPLLNIPNCVQQFKELLCEHYQTQKQVAFYAKKLNITERKLSRTIYNTHGLSAKEYINEKVLTEALRLLENTTLSQGEIASKLGFDLTYFIKFFRKHKKISPAQYKQKLQIKL</sequence>
<dbReference type="AlphaFoldDB" id="W4UUA8"/>
<dbReference type="InterPro" id="IPR018060">
    <property type="entry name" value="HTH_AraC"/>
</dbReference>
<keyword evidence="6" id="KW-1185">Reference proteome</keyword>
<dbReference type="PROSITE" id="PS01124">
    <property type="entry name" value="HTH_ARAC_FAMILY_2"/>
    <property type="match status" value="1"/>
</dbReference>
<dbReference type="Proteomes" id="UP000019131">
    <property type="component" value="Unassembled WGS sequence"/>
</dbReference>
<keyword evidence="1" id="KW-0805">Transcription regulation</keyword>
<keyword evidence="2" id="KW-0238">DNA-binding</keyword>
<comment type="caution">
    <text evidence="5">The sequence shown here is derived from an EMBL/GenBank/DDBJ whole genome shotgun (WGS) entry which is preliminary data.</text>
</comment>
<organism evidence="5 6">
    <name type="scientific">Bacteroides reticulotermitis JCM 10512</name>
    <dbReference type="NCBI Taxonomy" id="1445607"/>
    <lineage>
        <taxon>Bacteria</taxon>
        <taxon>Pseudomonadati</taxon>
        <taxon>Bacteroidota</taxon>
        <taxon>Bacteroidia</taxon>
        <taxon>Bacteroidales</taxon>
        <taxon>Bacteroidaceae</taxon>
        <taxon>Bacteroides</taxon>
    </lineage>
</organism>
<reference evidence="5 6" key="1">
    <citation type="journal article" date="2014" name="Genome Announc.">
        <title>Draft Genome Sequence of Bacteroides reticulotermitis Strain JCM 10512T, Isolated from the Gut of a Termite.</title>
        <authorList>
            <person name="Yuki M."/>
            <person name="Oshima K."/>
            <person name="Suda W."/>
            <person name="Sakamoto M."/>
            <person name="Iida T."/>
            <person name="Hattori M."/>
            <person name="Ohkuma M."/>
        </authorList>
    </citation>
    <scope>NUCLEOTIDE SEQUENCE [LARGE SCALE GENOMIC DNA]</scope>
    <source>
        <strain evidence="5 6">JCM 10512</strain>
    </source>
</reference>
<evidence type="ECO:0000256" key="3">
    <source>
        <dbReference type="ARBA" id="ARBA00023163"/>
    </source>
</evidence>